<evidence type="ECO:0000313" key="2">
    <source>
        <dbReference type="EMBL" id="KKZ62621.1"/>
    </source>
</evidence>
<sequence length="351" mass="37689">MLSSFQPSFQPGILHNYAPSLTSFEYGSDPNVRGCKPHSLLFIGGLGDGYYTVPYLHDITAGLESGKWSVFSMQLSSSYSGWGLGNLDKDVDEIGKCVEYVRNYKSASVPGQAEGGEPGKIVIMGHSTGSQDVLHYLYSQNPGPRATTPRPPVDGAILQAPVSDREAIINIVESGNDHGSPEELSGVYNQLVALAKTEKTLGGKDALLPLWMLEKVYLPDTAVTAARFLSLASPDSPEAPGEDDLFSSDLTDARLQETFGMISSGGLLKKSLLVLPGGADEYAAPWLDKEKQLERWKAATTKDSSNPDIWDTNSGIIVGAKHSPSGSDQAQPREELVARVKTFLGNIEKDG</sequence>
<organism evidence="2 3">
    <name type="scientific">[Emmonsia] crescens</name>
    <dbReference type="NCBI Taxonomy" id="73230"/>
    <lineage>
        <taxon>Eukaryota</taxon>
        <taxon>Fungi</taxon>
        <taxon>Dikarya</taxon>
        <taxon>Ascomycota</taxon>
        <taxon>Pezizomycotina</taxon>
        <taxon>Eurotiomycetes</taxon>
        <taxon>Eurotiomycetidae</taxon>
        <taxon>Onygenales</taxon>
        <taxon>Ajellomycetaceae</taxon>
        <taxon>Emergomyces</taxon>
    </lineage>
</organism>
<dbReference type="PANTHER" id="PTHR31591:SF5">
    <property type="entry name" value="DOLICHOL-PHOSPHATE MANNOSYLTRANSFERASE"/>
    <property type="match status" value="1"/>
</dbReference>
<gene>
    <name evidence="2" type="ORF">EMCG_03031</name>
</gene>
<evidence type="ECO:0000313" key="3">
    <source>
        <dbReference type="Proteomes" id="UP000034164"/>
    </source>
</evidence>
<dbReference type="AlphaFoldDB" id="A0A0G2J8Q1"/>
<comment type="caution">
    <text evidence="2">The sequence shown here is derived from an EMBL/GenBank/DDBJ whole genome shotgun (WGS) entry which is preliminary data.</text>
</comment>
<reference evidence="3" key="1">
    <citation type="journal article" date="2015" name="PLoS Genet.">
        <title>The dynamic genome and transcriptome of the human fungal pathogen Blastomyces and close relative Emmonsia.</title>
        <authorList>
            <person name="Munoz J.F."/>
            <person name="Gauthier G.M."/>
            <person name="Desjardins C.A."/>
            <person name="Gallo J.E."/>
            <person name="Holder J."/>
            <person name="Sullivan T.D."/>
            <person name="Marty A.J."/>
            <person name="Carmen J.C."/>
            <person name="Chen Z."/>
            <person name="Ding L."/>
            <person name="Gujja S."/>
            <person name="Magrini V."/>
            <person name="Misas E."/>
            <person name="Mitreva M."/>
            <person name="Priest M."/>
            <person name="Saif S."/>
            <person name="Whiston E.A."/>
            <person name="Young S."/>
            <person name="Zeng Q."/>
            <person name="Goldman W.E."/>
            <person name="Mardis E.R."/>
            <person name="Taylor J.W."/>
            <person name="McEwen J.G."/>
            <person name="Clay O.K."/>
            <person name="Klein B.S."/>
            <person name="Cuomo C.A."/>
        </authorList>
    </citation>
    <scope>NUCLEOTIDE SEQUENCE [LARGE SCALE GENOMIC DNA]</scope>
    <source>
        <strain evidence="3">UAMH 3008</strain>
    </source>
</reference>
<feature type="compositionally biased region" description="Polar residues" evidence="1">
    <location>
        <begin position="301"/>
        <end position="315"/>
    </location>
</feature>
<dbReference type="EMBL" id="LCZI01001061">
    <property type="protein sequence ID" value="KKZ62621.1"/>
    <property type="molecule type" value="Genomic_DNA"/>
</dbReference>
<dbReference type="VEuPathDB" id="FungiDB:EMCG_03031"/>
<dbReference type="Pfam" id="PF08538">
    <property type="entry name" value="DUF1749"/>
    <property type="match status" value="1"/>
</dbReference>
<dbReference type="PANTHER" id="PTHR31591">
    <property type="entry name" value="UPF0613 PROTEIN PB24D3.06C"/>
    <property type="match status" value="1"/>
</dbReference>
<protein>
    <recommendedName>
        <fullName evidence="4">Esterase</fullName>
    </recommendedName>
</protein>
<evidence type="ECO:0000256" key="1">
    <source>
        <dbReference type="SAM" id="MobiDB-lite"/>
    </source>
</evidence>
<dbReference type="Proteomes" id="UP000034164">
    <property type="component" value="Unassembled WGS sequence"/>
</dbReference>
<proteinExistence type="predicted"/>
<dbReference type="SUPFAM" id="SSF53474">
    <property type="entry name" value="alpha/beta-Hydrolases"/>
    <property type="match status" value="1"/>
</dbReference>
<evidence type="ECO:0008006" key="4">
    <source>
        <dbReference type="Google" id="ProtNLM"/>
    </source>
</evidence>
<feature type="region of interest" description="Disordered" evidence="1">
    <location>
        <begin position="299"/>
        <end position="334"/>
    </location>
</feature>
<dbReference type="InterPro" id="IPR013744">
    <property type="entry name" value="SidJ"/>
</dbReference>
<accession>A0A0G2J8Q1</accession>
<dbReference type="InterPro" id="IPR029058">
    <property type="entry name" value="AB_hydrolase_fold"/>
</dbReference>
<dbReference type="OrthoDB" id="10034502at2759"/>
<name>A0A0G2J8Q1_9EURO</name>
<dbReference type="Gene3D" id="3.40.50.1820">
    <property type="entry name" value="alpha/beta hydrolase"/>
    <property type="match status" value="1"/>
</dbReference>